<dbReference type="PRINTS" id="PR01239">
    <property type="entry name" value="EP450IICYP52"/>
</dbReference>
<dbReference type="GO" id="GO:0020037">
    <property type="term" value="F:heme binding"/>
    <property type="evidence" value="ECO:0007669"/>
    <property type="project" value="InterPro"/>
</dbReference>
<dbReference type="Gene3D" id="1.10.630.10">
    <property type="entry name" value="Cytochrome P450"/>
    <property type="match status" value="1"/>
</dbReference>
<keyword evidence="3 8" id="KW-0349">Heme</keyword>
<accession>A0A8E2ENS4</accession>
<dbReference type="InterPro" id="IPR036396">
    <property type="entry name" value="Cyt_P450_sf"/>
</dbReference>
<proteinExistence type="inferred from homology"/>
<dbReference type="CDD" id="cd11063">
    <property type="entry name" value="CYP52"/>
    <property type="match status" value="1"/>
</dbReference>
<evidence type="ECO:0000313" key="11">
    <source>
        <dbReference type="Proteomes" id="UP000250140"/>
    </source>
</evidence>
<keyword evidence="5 8" id="KW-0560">Oxidoreductase</keyword>
<evidence type="ECO:0000313" key="10">
    <source>
        <dbReference type="EMBL" id="OCL02065.1"/>
    </source>
</evidence>
<organism evidence="10 11">
    <name type="scientific">Glonium stellatum</name>
    <dbReference type="NCBI Taxonomy" id="574774"/>
    <lineage>
        <taxon>Eukaryota</taxon>
        <taxon>Fungi</taxon>
        <taxon>Dikarya</taxon>
        <taxon>Ascomycota</taxon>
        <taxon>Pezizomycotina</taxon>
        <taxon>Dothideomycetes</taxon>
        <taxon>Pleosporomycetidae</taxon>
        <taxon>Gloniales</taxon>
        <taxon>Gloniaceae</taxon>
        <taxon>Glonium</taxon>
    </lineage>
</organism>
<keyword evidence="11" id="KW-1185">Reference proteome</keyword>
<dbReference type="InterPro" id="IPR001128">
    <property type="entry name" value="Cyt_P450"/>
</dbReference>
<keyword evidence="9" id="KW-0812">Transmembrane</keyword>
<evidence type="ECO:0000256" key="4">
    <source>
        <dbReference type="ARBA" id="ARBA00022723"/>
    </source>
</evidence>
<evidence type="ECO:0000256" key="1">
    <source>
        <dbReference type="ARBA" id="ARBA00001971"/>
    </source>
</evidence>
<dbReference type="Pfam" id="PF00067">
    <property type="entry name" value="p450"/>
    <property type="match status" value="1"/>
</dbReference>
<dbReference type="PROSITE" id="PS00086">
    <property type="entry name" value="CYTOCHROME_P450"/>
    <property type="match status" value="1"/>
</dbReference>
<evidence type="ECO:0000256" key="7">
    <source>
        <dbReference type="ARBA" id="ARBA00023033"/>
    </source>
</evidence>
<evidence type="ECO:0000256" key="3">
    <source>
        <dbReference type="ARBA" id="ARBA00022617"/>
    </source>
</evidence>
<dbReference type="InterPro" id="IPR002974">
    <property type="entry name" value="Cyt_P450_E_CYP52_ascomycetes"/>
</dbReference>
<dbReference type="SUPFAM" id="SSF48264">
    <property type="entry name" value="Cytochrome P450"/>
    <property type="match status" value="1"/>
</dbReference>
<evidence type="ECO:0000256" key="2">
    <source>
        <dbReference type="ARBA" id="ARBA00010617"/>
    </source>
</evidence>
<dbReference type="EMBL" id="KV751010">
    <property type="protein sequence ID" value="OCL02065.1"/>
    <property type="molecule type" value="Genomic_DNA"/>
</dbReference>
<comment type="similarity">
    <text evidence="2 8">Belongs to the cytochrome P450 family.</text>
</comment>
<protein>
    <submittedName>
        <fullName evidence="10">Putative cytochrome P450 alkane hydroxylase</fullName>
    </submittedName>
</protein>
<keyword evidence="9" id="KW-0472">Membrane</keyword>
<evidence type="ECO:0000256" key="9">
    <source>
        <dbReference type="SAM" id="Phobius"/>
    </source>
</evidence>
<name>A0A8E2ENS4_9PEZI</name>
<keyword evidence="6 8" id="KW-0408">Iron</keyword>
<evidence type="ECO:0000256" key="5">
    <source>
        <dbReference type="ARBA" id="ARBA00023002"/>
    </source>
</evidence>
<dbReference type="InterPro" id="IPR047146">
    <property type="entry name" value="Cyt_P450_E_CYP52_fungi"/>
</dbReference>
<dbReference type="PANTHER" id="PTHR24287:SF1">
    <property type="entry name" value="P450, PUTATIVE (EUROFUNG)-RELATED"/>
    <property type="match status" value="1"/>
</dbReference>
<keyword evidence="4 8" id="KW-0479">Metal-binding</keyword>
<dbReference type="PRINTS" id="PR00385">
    <property type="entry name" value="P450"/>
</dbReference>
<sequence length="524" mass="59323">MAQIITGLNLSRPNTLVPLIAFGIYCVYYLASHISSRWRASQFGHRHGCKPPVSYPHIDPVLGLDVFYLSTKALNRGHLMDEFDRHFKTTAGGVYTFSGVLLGDKIIHTIEPENVKAVFATNFKDYSLAPGRMRWFGIFGPGIFANNGHNWEESRALMRPNFVRSQVGDIELLEVHVSHLLEKLLKEDEQGVVDLQPLFHMLTMDWSTAMLLGESVHSLLGNDNTQLAQFCQWFDYVSLQLAIRSRLGKLGALLPSRKFNEGVRAIWEFAESFVDRALAAKAEGSRNGKPAAGSEQYDNKSRYVFLNEIINSGYNKTRIVSELLHILVAGRDTTASLLSVYFYTIVRHPDVFQRLHQEILQEVGATPPSYEQLKDLKYLSWTLKEVHRLYPIIPLNSRISISDTVLPLGGGKDGKSPLFVRKGTRVVHYPYSMHRRKDIYGPDAEEFRPERWNKLRTSWEYLPFSGGPRVCIGQSMAITAASYTIVRVLQTFKNISPGDESVWAEKMIITMSVRDGCHVRLAST</sequence>
<evidence type="ECO:0000256" key="8">
    <source>
        <dbReference type="RuleBase" id="RU000461"/>
    </source>
</evidence>
<dbReference type="PANTHER" id="PTHR24287">
    <property type="entry name" value="P450, PUTATIVE (EUROFUNG)-RELATED"/>
    <property type="match status" value="1"/>
</dbReference>
<comment type="cofactor">
    <cofactor evidence="1">
        <name>heme</name>
        <dbReference type="ChEBI" id="CHEBI:30413"/>
    </cofactor>
</comment>
<dbReference type="AlphaFoldDB" id="A0A8E2ENS4"/>
<dbReference type="Proteomes" id="UP000250140">
    <property type="component" value="Unassembled WGS sequence"/>
</dbReference>
<keyword evidence="7 8" id="KW-0503">Monooxygenase</keyword>
<dbReference type="GO" id="GO:0016712">
    <property type="term" value="F:oxidoreductase activity, acting on paired donors, with incorporation or reduction of molecular oxygen, reduced flavin or flavoprotein as one donor, and incorporation of one atom of oxygen"/>
    <property type="evidence" value="ECO:0007669"/>
    <property type="project" value="InterPro"/>
</dbReference>
<dbReference type="OrthoDB" id="1470350at2759"/>
<dbReference type="GO" id="GO:0005506">
    <property type="term" value="F:iron ion binding"/>
    <property type="evidence" value="ECO:0007669"/>
    <property type="project" value="InterPro"/>
</dbReference>
<keyword evidence="9" id="KW-1133">Transmembrane helix</keyword>
<evidence type="ECO:0000256" key="6">
    <source>
        <dbReference type="ARBA" id="ARBA00023004"/>
    </source>
</evidence>
<reference evidence="10 11" key="1">
    <citation type="journal article" date="2016" name="Nat. Commun.">
        <title>Ectomycorrhizal ecology is imprinted in the genome of the dominant symbiotic fungus Cenococcum geophilum.</title>
        <authorList>
            <consortium name="DOE Joint Genome Institute"/>
            <person name="Peter M."/>
            <person name="Kohler A."/>
            <person name="Ohm R.A."/>
            <person name="Kuo A."/>
            <person name="Krutzmann J."/>
            <person name="Morin E."/>
            <person name="Arend M."/>
            <person name="Barry K.W."/>
            <person name="Binder M."/>
            <person name="Choi C."/>
            <person name="Clum A."/>
            <person name="Copeland A."/>
            <person name="Grisel N."/>
            <person name="Haridas S."/>
            <person name="Kipfer T."/>
            <person name="LaButti K."/>
            <person name="Lindquist E."/>
            <person name="Lipzen A."/>
            <person name="Maire R."/>
            <person name="Meier B."/>
            <person name="Mihaltcheva S."/>
            <person name="Molinier V."/>
            <person name="Murat C."/>
            <person name="Poggeler S."/>
            <person name="Quandt C.A."/>
            <person name="Sperisen C."/>
            <person name="Tritt A."/>
            <person name="Tisserant E."/>
            <person name="Crous P.W."/>
            <person name="Henrissat B."/>
            <person name="Nehls U."/>
            <person name="Egli S."/>
            <person name="Spatafora J.W."/>
            <person name="Grigoriev I.V."/>
            <person name="Martin F.M."/>
        </authorList>
    </citation>
    <scope>NUCLEOTIDE SEQUENCE [LARGE SCALE GENOMIC DNA]</scope>
    <source>
        <strain evidence="10 11">CBS 207.34</strain>
    </source>
</reference>
<gene>
    <name evidence="10" type="ORF">AOQ84DRAFT_305440</name>
</gene>
<dbReference type="InterPro" id="IPR017972">
    <property type="entry name" value="Cyt_P450_CS"/>
</dbReference>
<feature type="transmembrane region" description="Helical" evidence="9">
    <location>
        <begin position="15"/>
        <end position="31"/>
    </location>
</feature>